<dbReference type="AlphaFoldDB" id="R9KXH5"/>
<dbReference type="CDD" id="cd01646">
    <property type="entry name" value="RT_Bac_retron_I"/>
    <property type="match status" value="1"/>
</dbReference>
<reference evidence="3 4" key="1">
    <citation type="submission" date="2013-04" db="EMBL/GenBank/DDBJ databases">
        <title>The Genome Sequence of Enterorhabdus caecimuris B7.</title>
        <authorList>
            <consortium name="The Broad Institute Genomics Platform"/>
            <consortium name="The Broad Institute Genome Sequencing Center for Infectious Disease"/>
            <person name="Earl A."/>
            <person name="Xavier R."/>
            <person name="Elson C."/>
            <person name="Duck W."/>
            <person name="Walker B."/>
            <person name="Young S."/>
            <person name="Zeng Q."/>
            <person name="Gargeya S."/>
            <person name="Fitzgerald M."/>
            <person name="Haas B."/>
            <person name="Abouelleil A."/>
            <person name="Allen A.W."/>
            <person name="Alvarado L."/>
            <person name="Arachchi H.M."/>
            <person name="Berlin A.M."/>
            <person name="Chapman S.B."/>
            <person name="Gainer-Dewar J."/>
            <person name="Goldberg J."/>
            <person name="Griggs A."/>
            <person name="Gujja S."/>
            <person name="Hansen M."/>
            <person name="Howarth C."/>
            <person name="Imamovic A."/>
            <person name="Ireland A."/>
            <person name="Larimer J."/>
            <person name="McCowan C."/>
            <person name="Murphy C."/>
            <person name="Pearson M."/>
            <person name="Poon T.W."/>
            <person name="Priest M."/>
            <person name="Roberts A."/>
            <person name="Saif S."/>
            <person name="Shea T."/>
            <person name="Sisk P."/>
            <person name="Sykes S."/>
            <person name="Wortman J."/>
            <person name="Nusbaum C."/>
            <person name="Birren B."/>
        </authorList>
    </citation>
    <scope>NUCLEOTIDE SEQUENCE [LARGE SCALE GENOMIC DNA]</scope>
    <source>
        <strain evidence="3 4">B7</strain>
    </source>
</reference>
<sequence length="404" mass="45370">MKSEERRAIRRARREEKRRRKREERARECTLEKVADLNSLYKAQREAARGVGWKASTQRYQWHWLLKIAGARKALLAGEEICRGFHEFDITERGKPRHISSVHFSERVVQKSLTQNVLVPAIVPSLILDNTANIKGRGTAFAIERTKMYLARHYAAHGADGYVLQGDFSNYFGSIPHAGVFDLLERHVTDPGARALARHMVEVQGEVGLGLGSEPNQIYAVSYPNPLDHFIAECCGVGAYVRYMDDFIIIHPDKSDLWAIAAALYDMTRQMGLVFHPKKTHVTKLTRGFVFLKKKFTYDRQTGGVVVRPCRESVTRERRRIKRQAGLVASGKMTAEQLNQAYQSWRGSLTDLNAHRTKLGMDALFASLTHGATGRAAAWPPPDGEMQTGPGGATQAKGASEWTN</sequence>
<dbReference type="eggNOG" id="COG3344">
    <property type="taxonomic scope" value="Bacteria"/>
</dbReference>
<keyword evidence="4" id="KW-1185">Reference proteome</keyword>
<dbReference type="EMBL" id="ASSY01000008">
    <property type="protein sequence ID" value="EOS51095.1"/>
    <property type="molecule type" value="Genomic_DNA"/>
</dbReference>
<dbReference type="OrthoDB" id="1550386at2"/>
<feature type="region of interest" description="Disordered" evidence="1">
    <location>
        <begin position="374"/>
        <end position="404"/>
    </location>
</feature>
<dbReference type="InterPro" id="IPR051083">
    <property type="entry name" value="GrpII_Intron_Splice-Mob/Def"/>
</dbReference>
<feature type="region of interest" description="Disordered" evidence="1">
    <location>
        <begin position="1"/>
        <end position="25"/>
    </location>
</feature>
<dbReference type="Pfam" id="PF00078">
    <property type="entry name" value="RVT_1"/>
    <property type="match status" value="1"/>
</dbReference>
<name>R9KXH5_9ACTN</name>
<evidence type="ECO:0000259" key="2">
    <source>
        <dbReference type="PROSITE" id="PS50878"/>
    </source>
</evidence>
<gene>
    <name evidence="3" type="ORF">C811_01513</name>
</gene>
<dbReference type="SUPFAM" id="SSF56672">
    <property type="entry name" value="DNA/RNA polymerases"/>
    <property type="match status" value="1"/>
</dbReference>
<feature type="domain" description="Reverse transcriptase" evidence="2">
    <location>
        <begin position="1"/>
        <end position="350"/>
    </location>
</feature>
<dbReference type="InterPro" id="IPR000477">
    <property type="entry name" value="RT_dom"/>
</dbReference>
<evidence type="ECO:0000256" key="1">
    <source>
        <dbReference type="SAM" id="MobiDB-lite"/>
    </source>
</evidence>
<protein>
    <recommendedName>
        <fullName evidence="2">Reverse transcriptase domain-containing protein</fullName>
    </recommendedName>
</protein>
<evidence type="ECO:0000313" key="3">
    <source>
        <dbReference type="EMBL" id="EOS51095.1"/>
    </source>
</evidence>
<organism evidence="3 4">
    <name type="scientific">Adlercreutzia caecimuris B7</name>
    <dbReference type="NCBI Taxonomy" id="1235794"/>
    <lineage>
        <taxon>Bacteria</taxon>
        <taxon>Bacillati</taxon>
        <taxon>Actinomycetota</taxon>
        <taxon>Coriobacteriia</taxon>
        <taxon>Eggerthellales</taxon>
        <taxon>Eggerthellaceae</taxon>
        <taxon>Adlercreutzia</taxon>
    </lineage>
</organism>
<accession>R9KXH5</accession>
<feature type="compositionally biased region" description="Basic residues" evidence="1">
    <location>
        <begin position="8"/>
        <end position="22"/>
    </location>
</feature>
<dbReference type="RefSeq" id="WP_016309713.1">
    <property type="nucleotide sequence ID" value="NZ_KE159646.1"/>
</dbReference>
<evidence type="ECO:0000313" key="4">
    <source>
        <dbReference type="Proteomes" id="UP000014204"/>
    </source>
</evidence>
<dbReference type="InterPro" id="IPR043502">
    <property type="entry name" value="DNA/RNA_pol_sf"/>
</dbReference>
<dbReference type="STRING" id="1235794.C811_01513"/>
<comment type="caution">
    <text evidence="3">The sequence shown here is derived from an EMBL/GenBank/DDBJ whole genome shotgun (WGS) entry which is preliminary data.</text>
</comment>
<dbReference type="PROSITE" id="PS50878">
    <property type="entry name" value="RT_POL"/>
    <property type="match status" value="1"/>
</dbReference>
<dbReference type="GeneID" id="82190996"/>
<dbReference type="Proteomes" id="UP000014204">
    <property type="component" value="Unassembled WGS sequence"/>
</dbReference>
<dbReference type="HOGENOM" id="CLU_013584_0_2_11"/>
<dbReference type="PANTHER" id="PTHR34047">
    <property type="entry name" value="NUCLEAR INTRON MATURASE 1, MITOCHONDRIAL-RELATED"/>
    <property type="match status" value="1"/>
</dbReference>
<proteinExistence type="predicted"/>
<dbReference type="PATRIC" id="fig|1235794.3.peg.1498"/>
<dbReference type="PANTHER" id="PTHR34047:SF8">
    <property type="entry name" value="PROTEIN YKFC"/>
    <property type="match status" value="1"/>
</dbReference>